<reference evidence="3" key="1">
    <citation type="journal article" date="2017" name="Nat. Ecol. Evol.">
        <title>Genome expansion and lineage-specific genetic innovations in the forest pathogenic fungi Armillaria.</title>
        <authorList>
            <person name="Sipos G."/>
            <person name="Prasanna A.N."/>
            <person name="Walter M.C."/>
            <person name="O'Connor E."/>
            <person name="Balint B."/>
            <person name="Krizsan K."/>
            <person name="Kiss B."/>
            <person name="Hess J."/>
            <person name="Varga T."/>
            <person name="Slot J."/>
            <person name="Riley R."/>
            <person name="Boka B."/>
            <person name="Rigling D."/>
            <person name="Barry K."/>
            <person name="Lee J."/>
            <person name="Mihaltcheva S."/>
            <person name="LaButti K."/>
            <person name="Lipzen A."/>
            <person name="Waldron R."/>
            <person name="Moloney N.M."/>
            <person name="Sperisen C."/>
            <person name="Kredics L."/>
            <person name="Vagvoelgyi C."/>
            <person name="Patrignani A."/>
            <person name="Fitzpatrick D."/>
            <person name="Nagy I."/>
            <person name="Doyle S."/>
            <person name="Anderson J.B."/>
            <person name="Grigoriev I.V."/>
            <person name="Gueldener U."/>
            <person name="Muensterkoetter M."/>
            <person name="Nagy L.G."/>
        </authorList>
    </citation>
    <scope>NUCLEOTIDE SEQUENCE [LARGE SCALE GENOMIC DNA]</scope>
    <source>
        <strain evidence="3">C18/9</strain>
    </source>
</reference>
<protein>
    <submittedName>
        <fullName evidence="2">Uncharacterized protein</fullName>
    </submittedName>
</protein>
<feature type="region of interest" description="Disordered" evidence="1">
    <location>
        <begin position="113"/>
        <end position="152"/>
    </location>
</feature>
<gene>
    <name evidence="2" type="ORF">ARMOST_18012</name>
</gene>
<dbReference type="AlphaFoldDB" id="A0A284S0K5"/>
<dbReference type="Proteomes" id="UP000219338">
    <property type="component" value="Unassembled WGS sequence"/>
</dbReference>
<proteinExistence type="predicted"/>
<accession>A0A284S0K5</accession>
<dbReference type="STRING" id="47428.A0A284S0K5"/>
<dbReference type="OrthoDB" id="3268696at2759"/>
<organism evidence="2 3">
    <name type="scientific">Armillaria ostoyae</name>
    <name type="common">Armillaria root rot fungus</name>
    <dbReference type="NCBI Taxonomy" id="47428"/>
    <lineage>
        <taxon>Eukaryota</taxon>
        <taxon>Fungi</taxon>
        <taxon>Dikarya</taxon>
        <taxon>Basidiomycota</taxon>
        <taxon>Agaricomycotina</taxon>
        <taxon>Agaricomycetes</taxon>
        <taxon>Agaricomycetidae</taxon>
        <taxon>Agaricales</taxon>
        <taxon>Marasmiineae</taxon>
        <taxon>Physalacriaceae</taxon>
        <taxon>Armillaria</taxon>
    </lineage>
</organism>
<dbReference type="EMBL" id="FUEG01000024">
    <property type="protein sequence ID" value="SJL14549.1"/>
    <property type="molecule type" value="Genomic_DNA"/>
</dbReference>
<dbReference type="OMA" id="QRENLCH"/>
<evidence type="ECO:0000256" key="1">
    <source>
        <dbReference type="SAM" id="MobiDB-lite"/>
    </source>
</evidence>
<name>A0A284S0K5_ARMOS</name>
<keyword evidence="3" id="KW-1185">Reference proteome</keyword>
<sequence length="693" mass="79475">MAALSFAIILMRWQEKLNTQFEWREKVLQRAKVHPQWLADIEDSVVLDALVPRVGGVVHYATSEFLIFLPDIICIFPDIPIYINWGPELPVHVPDYLRPLEVPTVDEIKGLRSKCQSTHDTVASEPPSPARDLHPNPHVSSSPTRAPVSRNFPPVERYSGQLQDEDWRSFFIRQTAENAKRADKETVEARQQRQQRIDNATRGHVPGRKGARVFYWDDVEGTLIRRAAGRKNYEWHWNRYGPKQRQYDSFRDEWDLCEELQPDGEPTYMSDDSDEGDEDFYVPLYDDDDDDDNHNEGIYSSSADLMHVHSITNDMLTPESQAEASTDEIRDALDDLVYYRFGFVPPSFPVASPSSTPEMHHVCKYMGVLQDASITQGQRENLCHFFGYLQLAHTIEDVPATFYDLRQPDADVHFPPGFQISREPLNGKTWYILSPHQEDGQVDFIILLTSAASVLEILRRKWGPDLNGIAMKLLERCIPFNTAICSSRERLSAPKVLPCFSRLGYRHVNYKPNPLDFATYQSLCKGFLRSQRGRAALLAGGILARIARDYIQDDEVYMGPSHDVYSSGVCFVKDGESGASYWDDQLTDDEINLLCGVYMVETGRRDGNDQQRTMLSWFPKPAAWATSGLNVGFWTSDCESWYQKRLQENMSESAVLRSTNQWRHSLRFLKHSQRVAETNKKLASLFLNSIITW</sequence>
<evidence type="ECO:0000313" key="3">
    <source>
        <dbReference type="Proteomes" id="UP000219338"/>
    </source>
</evidence>
<evidence type="ECO:0000313" key="2">
    <source>
        <dbReference type="EMBL" id="SJL14549.1"/>
    </source>
</evidence>